<dbReference type="PANTHER" id="PTHR30069">
    <property type="entry name" value="TONB-DEPENDENT OUTER MEMBRANE RECEPTOR"/>
    <property type="match status" value="1"/>
</dbReference>
<evidence type="ECO:0000256" key="8">
    <source>
        <dbReference type="ARBA" id="ARBA00023136"/>
    </source>
</evidence>
<dbReference type="InterPro" id="IPR012910">
    <property type="entry name" value="Plug_dom"/>
</dbReference>
<protein>
    <submittedName>
        <fullName evidence="15">Ligand-gated channel protein</fullName>
    </submittedName>
</protein>
<comment type="caution">
    <text evidence="15">The sequence shown here is derived from an EMBL/GenBank/DDBJ whole genome shotgun (WGS) entry which is preliminary data.</text>
</comment>
<evidence type="ECO:0000256" key="9">
    <source>
        <dbReference type="ARBA" id="ARBA00023237"/>
    </source>
</evidence>
<keyword evidence="8 10" id="KW-0472">Membrane</keyword>
<evidence type="ECO:0000256" key="7">
    <source>
        <dbReference type="ARBA" id="ARBA00023077"/>
    </source>
</evidence>
<name>A0A8J3DZQ8_9HYPH</name>
<keyword evidence="3 10" id="KW-1134">Transmembrane beta strand</keyword>
<keyword evidence="5" id="KW-0732">Signal</keyword>
<evidence type="ECO:0000259" key="14">
    <source>
        <dbReference type="Pfam" id="PF07715"/>
    </source>
</evidence>
<feature type="domain" description="TonB-dependent receptor-like beta-barrel" evidence="13">
    <location>
        <begin position="292"/>
        <end position="705"/>
    </location>
</feature>
<reference evidence="15" key="2">
    <citation type="submission" date="2020-09" db="EMBL/GenBank/DDBJ databases">
        <authorList>
            <person name="Sun Q."/>
            <person name="Kim S."/>
        </authorList>
    </citation>
    <scope>NUCLEOTIDE SEQUENCE</scope>
    <source>
        <strain evidence="15">KCTC 42249</strain>
    </source>
</reference>
<dbReference type="GO" id="GO:0009279">
    <property type="term" value="C:cell outer membrane"/>
    <property type="evidence" value="ECO:0007669"/>
    <property type="project" value="UniProtKB-SubCell"/>
</dbReference>
<dbReference type="CDD" id="cd01347">
    <property type="entry name" value="ligand_gated_channel"/>
    <property type="match status" value="1"/>
</dbReference>
<dbReference type="SUPFAM" id="SSF56935">
    <property type="entry name" value="Porins"/>
    <property type="match status" value="1"/>
</dbReference>
<evidence type="ECO:0000259" key="13">
    <source>
        <dbReference type="Pfam" id="PF00593"/>
    </source>
</evidence>
<keyword evidence="4 10" id="KW-0812">Transmembrane</keyword>
<evidence type="ECO:0000256" key="3">
    <source>
        <dbReference type="ARBA" id="ARBA00022452"/>
    </source>
</evidence>
<evidence type="ECO:0000256" key="1">
    <source>
        <dbReference type="ARBA" id="ARBA00004571"/>
    </source>
</evidence>
<dbReference type="Pfam" id="PF07715">
    <property type="entry name" value="Plug"/>
    <property type="match status" value="1"/>
</dbReference>
<evidence type="ECO:0000256" key="11">
    <source>
        <dbReference type="RuleBase" id="RU003357"/>
    </source>
</evidence>
<keyword evidence="6" id="KW-0406">Ion transport</keyword>
<dbReference type="Gene3D" id="2.170.130.10">
    <property type="entry name" value="TonB-dependent receptor, plug domain"/>
    <property type="match status" value="1"/>
</dbReference>
<dbReference type="InterPro" id="IPR039426">
    <property type="entry name" value="TonB-dep_rcpt-like"/>
</dbReference>
<evidence type="ECO:0000256" key="6">
    <source>
        <dbReference type="ARBA" id="ARBA00023065"/>
    </source>
</evidence>
<keyword evidence="7 11" id="KW-0798">TonB box</keyword>
<feature type="transmembrane region" description="Helical" evidence="12">
    <location>
        <begin position="26"/>
        <end position="48"/>
    </location>
</feature>
<organism evidence="15 16">
    <name type="scientific">Tianweitania populi</name>
    <dbReference type="NCBI Taxonomy" id="1607949"/>
    <lineage>
        <taxon>Bacteria</taxon>
        <taxon>Pseudomonadati</taxon>
        <taxon>Pseudomonadota</taxon>
        <taxon>Alphaproteobacteria</taxon>
        <taxon>Hyphomicrobiales</taxon>
        <taxon>Phyllobacteriaceae</taxon>
        <taxon>Tianweitania</taxon>
    </lineage>
</organism>
<dbReference type="InterPro" id="IPR037066">
    <property type="entry name" value="Plug_dom_sf"/>
</dbReference>
<keyword evidence="2 10" id="KW-0813">Transport</keyword>
<dbReference type="GO" id="GO:0044718">
    <property type="term" value="P:siderophore transmembrane transport"/>
    <property type="evidence" value="ECO:0007669"/>
    <property type="project" value="TreeGrafter"/>
</dbReference>
<evidence type="ECO:0000256" key="12">
    <source>
        <dbReference type="SAM" id="Phobius"/>
    </source>
</evidence>
<dbReference type="PANTHER" id="PTHR30069:SF53">
    <property type="entry name" value="COLICIN I RECEPTOR-RELATED"/>
    <property type="match status" value="1"/>
</dbReference>
<evidence type="ECO:0000256" key="10">
    <source>
        <dbReference type="PROSITE-ProRule" id="PRU01360"/>
    </source>
</evidence>
<evidence type="ECO:0000313" key="15">
    <source>
        <dbReference type="EMBL" id="GHD18824.1"/>
    </source>
</evidence>
<comment type="subcellular location">
    <subcellularLocation>
        <location evidence="1 10">Cell outer membrane</location>
        <topology evidence="1 10">Multi-pass membrane protein</topology>
    </subcellularLocation>
</comment>
<dbReference type="PROSITE" id="PS52016">
    <property type="entry name" value="TONB_DEPENDENT_REC_3"/>
    <property type="match status" value="1"/>
</dbReference>
<keyword evidence="12" id="KW-1133">Transmembrane helix</keyword>
<dbReference type="RefSeq" id="WP_244641482.1">
    <property type="nucleotide sequence ID" value="NZ_BMZQ01000002.1"/>
</dbReference>
<dbReference type="InterPro" id="IPR036942">
    <property type="entry name" value="Beta-barrel_TonB_sf"/>
</dbReference>
<evidence type="ECO:0000256" key="5">
    <source>
        <dbReference type="ARBA" id="ARBA00022729"/>
    </source>
</evidence>
<reference evidence="15" key="1">
    <citation type="journal article" date="2014" name="Int. J. Syst. Evol. Microbiol.">
        <title>Complete genome sequence of Corynebacterium casei LMG S-19264T (=DSM 44701T), isolated from a smear-ripened cheese.</title>
        <authorList>
            <consortium name="US DOE Joint Genome Institute (JGI-PGF)"/>
            <person name="Walter F."/>
            <person name="Albersmeier A."/>
            <person name="Kalinowski J."/>
            <person name="Ruckert C."/>
        </authorList>
    </citation>
    <scope>NUCLEOTIDE SEQUENCE</scope>
    <source>
        <strain evidence="15">KCTC 42249</strain>
    </source>
</reference>
<evidence type="ECO:0000256" key="4">
    <source>
        <dbReference type="ARBA" id="ARBA00022692"/>
    </source>
</evidence>
<evidence type="ECO:0000256" key="2">
    <source>
        <dbReference type="ARBA" id="ARBA00022448"/>
    </source>
</evidence>
<accession>A0A8J3DZQ8</accession>
<dbReference type="Gene3D" id="2.40.170.20">
    <property type="entry name" value="TonB-dependent receptor, beta-barrel domain"/>
    <property type="match status" value="1"/>
</dbReference>
<dbReference type="GO" id="GO:0015344">
    <property type="term" value="F:siderophore uptake transmembrane transporter activity"/>
    <property type="evidence" value="ECO:0007669"/>
    <property type="project" value="TreeGrafter"/>
</dbReference>
<keyword evidence="9 10" id="KW-0998">Cell outer membrane</keyword>
<keyword evidence="16" id="KW-1185">Reference proteome</keyword>
<proteinExistence type="inferred from homology"/>
<dbReference type="InterPro" id="IPR000531">
    <property type="entry name" value="Beta-barrel_TonB"/>
</dbReference>
<dbReference type="Pfam" id="PF00593">
    <property type="entry name" value="TonB_dep_Rec_b-barrel"/>
    <property type="match status" value="1"/>
</dbReference>
<feature type="domain" description="TonB-dependent receptor plug" evidence="14">
    <location>
        <begin position="90"/>
        <end position="199"/>
    </location>
</feature>
<gene>
    <name evidence="15" type="primary">bfrA</name>
    <name evidence="15" type="ORF">GCM10016234_29790</name>
</gene>
<comment type="similarity">
    <text evidence="10 11">Belongs to the TonB-dependent receptor family.</text>
</comment>
<evidence type="ECO:0000313" key="16">
    <source>
        <dbReference type="Proteomes" id="UP000630142"/>
    </source>
</evidence>
<dbReference type="EMBL" id="BMZQ01000002">
    <property type="protein sequence ID" value="GHD18824.1"/>
    <property type="molecule type" value="Genomic_DNA"/>
</dbReference>
<dbReference type="AlphaFoldDB" id="A0A8J3DZQ8"/>
<dbReference type="Proteomes" id="UP000630142">
    <property type="component" value="Unassembled WGS sequence"/>
</dbReference>
<sequence>MSVERNAGTGVGQAGLILREKNRKRWGAALLGTSCLAAVAILPSVAWAQSTVQNVDEEESAQTVDDSQGGSKTVNLEQVVVTATGFEQNVKDAPASISVISREELEKGSFRDLTDALREVQGVAVTGAANEKDIFIRGLPGQYTLILVDGKRQSTRDARTNGNSGFEQSFIPPIQAIERIEVVRGPMSSLYGSDAMGGVINIITRKVADHWSGSVTLEGTAQQHSDYGNSGQVSFYGSGPVFQDKLGLQFWGRGYRRGEDSFLSGVTSAEERDITGRLTFTPNENHDFLLEGGTTRVQREATAGETLALNAAGTYNYNDRDHWSLTHIGRWGWTTSEFSFSQEWAERTSYAWTPRVGQFVENARSPEIRNSVLDGKFTTPFSLWGDHTLVTGGQINDAKLTDQNPGRRTGIDEEFQVTQYALFAEDSWALTDTFTLQGGLRYDKHELYDAQLSPRLYGVWNPTDQVTIKGGVSTGFRAPDIRNISPGYAYTTGGAGCSYGPNGTCGVIIADPDLKAESSTSYELGAIWDSYAGVTLGATYFYTDFKDKITNALVLDAAGRPIRWEEDPNYRLWYNYNIDDATIQGVELTATWDATDSLSLRGSYTYTDSEQKTGDYAGYPLARTPEHMANLRADYVLPWEGWETWASLNYHGEEINGGARLGTNGTPVLINGAAGRKYDDYTTVDVGFSYSVDDRATFRGAVYNLFDKKIDATDYNTAMEGRRFWVGLTTNF</sequence>